<evidence type="ECO:0000256" key="7">
    <source>
        <dbReference type="ARBA" id="ARBA00022982"/>
    </source>
</evidence>
<dbReference type="InterPro" id="IPR014730">
    <property type="entry name" value="ETF_a/b_N"/>
</dbReference>
<dbReference type="SUPFAM" id="SSF52402">
    <property type="entry name" value="Adenine nucleotide alpha hydrolases-like"/>
    <property type="match status" value="1"/>
</dbReference>
<protein>
    <submittedName>
        <fullName evidence="10">Electron transfer flavoprotein subunit alpha/FixB family protein</fullName>
    </submittedName>
</protein>
<gene>
    <name evidence="10" type="ORF">GCM10025778_35070</name>
</gene>
<keyword evidence="6" id="KW-0274">FAD</keyword>
<accession>A0ABP9TT03</accession>
<dbReference type="Gene3D" id="3.40.50.1220">
    <property type="entry name" value="TPP-binding domain"/>
    <property type="match status" value="1"/>
</dbReference>
<dbReference type="SUPFAM" id="SSF52467">
    <property type="entry name" value="DHS-like NAD/FAD-binding domain"/>
    <property type="match status" value="1"/>
</dbReference>
<dbReference type="Gene3D" id="3.40.50.620">
    <property type="entry name" value="HUPs"/>
    <property type="match status" value="1"/>
</dbReference>
<dbReference type="EMBL" id="BAABLK010000092">
    <property type="protein sequence ID" value="GAA5228968.1"/>
    <property type="molecule type" value="Genomic_DNA"/>
</dbReference>
<feature type="domain" description="Electron transfer flavoprotein alpha/beta-subunit N-terminal" evidence="9">
    <location>
        <begin position="4"/>
        <end position="187"/>
    </location>
</feature>
<evidence type="ECO:0000256" key="6">
    <source>
        <dbReference type="ARBA" id="ARBA00022827"/>
    </source>
</evidence>
<keyword evidence="7" id="KW-0249">Electron transport</keyword>
<comment type="function">
    <text evidence="8">The electron transfer flavoprotein serves as a specific electron acceptor for other dehydrogenases. It transfers the electrons to the main respiratory chain via ETF-ubiquinone oxidoreductase (ETF dehydrogenase).</text>
</comment>
<evidence type="ECO:0000256" key="2">
    <source>
        <dbReference type="ARBA" id="ARBA00005817"/>
    </source>
</evidence>
<comment type="caution">
    <text evidence="10">The sequence shown here is derived from an EMBL/GenBank/DDBJ whole genome shotgun (WGS) entry which is preliminary data.</text>
</comment>
<evidence type="ECO:0000256" key="1">
    <source>
        <dbReference type="ARBA" id="ARBA00001974"/>
    </source>
</evidence>
<comment type="cofactor">
    <cofactor evidence="1">
        <name>FAD</name>
        <dbReference type="ChEBI" id="CHEBI:57692"/>
    </cofactor>
</comment>
<dbReference type="PANTHER" id="PTHR43153:SF1">
    <property type="entry name" value="ELECTRON TRANSFER FLAVOPROTEIN SUBUNIT ALPHA, MITOCHONDRIAL"/>
    <property type="match status" value="1"/>
</dbReference>
<comment type="similarity">
    <text evidence="2">Belongs to the ETF alpha-subunit/FixB family.</text>
</comment>
<organism evidence="10 11">
    <name type="scientific">Paeniglutamicibacter antarcticus</name>
    <dbReference type="NCBI Taxonomy" id="494023"/>
    <lineage>
        <taxon>Bacteria</taxon>
        <taxon>Bacillati</taxon>
        <taxon>Actinomycetota</taxon>
        <taxon>Actinomycetes</taxon>
        <taxon>Micrococcales</taxon>
        <taxon>Micrococcaceae</taxon>
        <taxon>Paeniglutamicibacter</taxon>
    </lineage>
</organism>
<reference evidence="11" key="1">
    <citation type="journal article" date="2019" name="Int. J. Syst. Evol. Microbiol.">
        <title>The Global Catalogue of Microorganisms (GCM) 10K type strain sequencing project: providing services to taxonomists for standard genome sequencing and annotation.</title>
        <authorList>
            <consortium name="The Broad Institute Genomics Platform"/>
            <consortium name="The Broad Institute Genome Sequencing Center for Infectious Disease"/>
            <person name="Wu L."/>
            <person name="Ma J."/>
        </authorList>
    </citation>
    <scope>NUCLEOTIDE SEQUENCE [LARGE SCALE GENOMIC DNA]</scope>
    <source>
        <strain evidence="11">JCM 18952</strain>
    </source>
</reference>
<evidence type="ECO:0000256" key="3">
    <source>
        <dbReference type="ARBA" id="ARBA00011355"/>
    </source>
</evidence>
<dbReference type="InterPro" id="IPR018206">
    <property type="entry name" value="ETF_asu_C_CS"/>
</dbReference>
<keyword evidence="11" id="KW-1185">Reference proteome</keyword>
<evidence type="ECO:0000259" key="9">
    <source>
        <dbReference type="SMART" id="SM00893"/>
    </source>
</evidence>
<dbReference type="PANTHER" id="PTHR43153">
    <property type="entry name" value="ELECTRON TRANSFER FLAVOPROTEIN ALPHA"/>
    <property type="match status" value="1"/>
</dbReference>
<dbReference type="RefSeq" id="WP_210101449.1">
    <property type="nucleotide sequence ID" value="NZ_BAABLK010000092.1"/>
</dbReference>
<name>A0ABP9TT03_9MICC</name>
<dbReference type="InterPro" id="IPR001308">
    <property type="entry name" value="ETF_a/FixB"/>
</dbReference>
<dbReference type="Proteomes" id="UP001501257">
    <property type="component" value="Unassembled WGS sequence"/>
</dbReference>
<dbReference type="InterPro" id="IPR014731">
    <property type="entry name" value="ETF_asu_C"/>
</dbReference>
<evidence type="ECO:0000256" key="4">
    <source>
        <dbReference type="ARBA" id="ARBA00022448"/>
    </source>
</evidence>
<evidence type="ECO:0000313" key="11">
    <source>
        <dbReference type="Proteomes" id="UP001501257"/>
    </source>
</evidence>
<dbReference type="PROSITE" id="PS00696">
    <property type="entry name" value="ETF_ALPHA"/>
    <property type="match status" value="1"/>
</dbReference>
<dbReference type="SMART" id="SM00893">
    <property type="entry name" value="ETF"/>
    <property type="match status" value="1"/>
</dbReference>
<evidence type="ECO:0000256" key="5">
    <source>
        <dbReference type="ARBA" id="ARBA00022630"/>
    </source>
</evidence>
<proteinExistence type="inferred from homology"/>
<keyword evidence="5" id="KW-0285">Flavoprotein</keyword>
<dbReference type="PIRSF" id="PIRSF000089">
    <property type="entry name" value="Electra_flavoP_a"/>
    <property type="match status" value="1"/>
</dbReference>
<dbReference type="Pfam" id="PF00766">
    <property type="entry name" value="ETF_alpha"/>
    <property type="match status" value="1"/>
</dbReference>
<keyword evidence="4" id="KW-0813">Transport</keyword>
<evidence type="ECO:0000313" key="10">
    <source>
        <dbReference type="EMBL" id="GAA5228968.1"/>
    </source>
</evidence>
<evidence type="ECO:0000256" key="8">
    <source>
        <dbReference type="ARBA" id="ARBA00025649"/>
    </source>
</evidence>
<dbReference type="InterPro" id="IPR014729">
    <property type="entry name" value="Rossmann-like_a/b/a_fold"/>
</dbReference>
<dbReference type="InterPro" id="IPR029035">
    <property type="entry name" value="DHS-like_NAD/FAD-binding_dom"/>
</dbReference>
<comment type="subunit">
    <text evidence="3">Heterodimer of an alpha and a beta subunit.</text>
</comment>
<dbReference type="Pfam" id="PF01012">
    <property type="entry name" value="ETF"/>
    <property type="match status" value="1"/>
</dbReference>
<sequence length="328" mass="33066">MTNILVNIELTENGVPRSTSAHLLATAAPLGTPVAVVASNPGNSEVLLSRLSALGAAEIFIAETTEAATHVAACAVAALAAAMAHYTPGAVLASNSAVCREVIGRLAMRTNSPVILEALELEQRAGQLVASHSVFGGDYVTESSIGAGVPLVTVGSTGAEPLNPVLDAVTHVVDLEVSTAASAVVESSSPRVTNSARPELRGAKIVVSGGRGVASKDNFVLVEELADALGAGLGASRAAVDSGYIAQNHQVGQTGVSVSPDLYIALGISGAIQHLAGMQTAKRIVAINKDADAPIFDVADFGIVGDLFAILPALKEAIAERNSVTAGV</sequence>